<feature type="domain" description="EF-hand" evidence="17">
    <location>
        <begin position="3499"/>
        <end position="3534"/>
    </location>
</feature>
<dbReference type="Pfam" id="PF08709">
    <property type="entry name" value="Ins145_P3_rec"/>
    <property type="match status" value="1"/>
</dbReference>
<dbReference type="InterPro" id="IPR001870">
    <property type="entry name" value="B30.2/SPRY"/>
</dbReference>
<keyword evidence="8" id="KW-0703">Sarcoplasmic reticulum</keyword>
<evidence type="ECO:0000256" key="3">
    <source>
        <dbReference type="ARBA" id="ARBA00022568"/>
    </source>
</evidence>
<keyword evidence="12" id="KW-1071">Ligand-gated ion channel</keyword>
<evidence type="ECO:0000256" key="13">
    <source>
        <dbReference type="ARBA" id="ARBA00023303"/>
    </source>
</evidence>
<dbReference type="SMART" id="SM00472">
    <property type="entry name" value="MIR"/>
    <property type="match status" value="4"/>
</dbReference>
<dbReference type="InterPro" id="IPR013333">
    <property type="entry name" value="Ryan_recept"/>
</dbReference>
<evidence type="ECO:0000256" key="6">
    <source>
        <dbReference type="ARBA" id="ARBA00022737"/>
    </source>
</evidence>
<dbReference type="SUPFAM" id="SSF47473">
    <property type="entry name" value="EF-hand"/>
    <property type="match status" value="1"/>
</dbReference>
<dbReference type="InterPro" id="IPR013320">
    <property type="entry name" value="ConA-like_dom_sf"/>
</dbReference>
<dbReference type="GO" id="GO:0006941">
    <property type="term" value="P:striated muscle contraction"/>
    <property type="evidence" value="ECO:0007669"/>
    <property type="project" value="TreeGrafter"/>
</dbReference>
<dbReference type="GO" id="GO:0030018">
    <property type="term" value="C:Z disc"/>
    <property type="evidence" value="ECO:0007669"/>
    <property type="project" value="TreeGrafter"/>
</dbReference>
<dbReference type="Gene3D" id="2.60.120.920">
    <property type="match status" value="3"/>
</dbReference>
<dbReference type="InterPro" id="IPR015925">
    <property type="entry name" value="Ryanodine_IP3_receptor"/>
</dbReference>
<dbReference type="InterPro" id="IPR036300">
    <property type="entry name" value="MIR_dom_sf"/>
</dbReference>
<dbReference type="Pfam" id="PF00622">
    <property type="entry name" value="SPRY"/>
    <property type="match status" value="3"/>
</dbReference>
<dbReference type="PROSITE" id="PS50919">
    <property type="entry name" value="MIR"/>
    <property type="match status" value="1"/>
</dbReference>
<evidence type="ECO:0000256" key="1">
    <source>
        <dbReference type="ARBA" id="ARBA00004326"/>
    </source>
</evidence>
<dbReference type="Gene3D" id="1.10.490.160">
    <property type="match status" value="2"/>
</dbReference>
<organism evidence="19 20">
    <name type="scientific">Globodera pallida</name>
    <name type="common">Potato cyst nematode worm</name>
    <name type="synonym">Heterodera pallida</name>
    <dbReference type="NCBI Taxonomy" id="36090"/>
    <lineage>
        <taxon>Eukaryota</taxon>
        <taxon>Metazoa</taxon>
        <taxon>Ecdysozoa</taxon>
        <taxon>Nematoda</taxon>
        <taxon>Chromadorea</taxon>
        <taxon>Rhabditida</taxon>
        <taxon>Tylenchina</taxon>
        <taxon>Tylenchomorpha</taxon>
        <taxon>Tylenchoidea</taxon>
        <taxon>Heteroderidae</taxon>
        <taxon>Heteroderinae</taxon>
        <taxon>Globodera</taxon>
    </lineage>
</organism>
<dbReference type="Gene3D" id="6.20.350.10">
    <property type="match status" value="1"/>
</dbReference>
<dbReference type="Pfam" id="PF02815">
    <property type="entry name" value="MIR"/>
    <property type="match status" value="1"/>
</dbReference>
<comment type="catalytic activity">
    <reaction evidence="14">
        <text>Ca(2+)(in) = Ca(2+)(out)</text>
        <dbReference type="Rhea" id="RHEA:29671"/>
        <dbReference type="ChEBI" id="CHEBI:29108"/>
    </reaction>
</comment>
<keyword evidence="13" id="KW-0407">Ion channel</keyword>
<evidence type="ECO:0000256" key="12">
    <source>
        <dbReference type="ARBA" id="ARBA00023286"/>
    </source>
</evidence>
<evidence type="ECO:0000256" key="7">
    <source>
        <dbReference type="ARBA" id="ARBA00022837"/>
    </source>
</evidence>
<feature type="region of interest" description="Disordered" evidence="15">
    <location>
        <begin position="1441"/>
        <end position="1480"/>
    </location>
</feature>
<feature type="compositionally biased region" description="Basic and acidic residues" evidence="15">
    <location>
        <begin position="1359"/>
        <end position="1368"/>
    </location>
</feature>
<evidence type="ECO:0000256" key="5">
    <source>
        <dbReference type="ARBA" id="ARBA00022692"/>
    </source>
</evidence>
<evidence type="ECO:0000256" key="14">
    <source>
        <dbReference type="ARBA" id="ARBA00036634"/>
    </source>
</evidence>
<dbReference type="InterPro" id="IPR013662">
    <property type="entry name" value="RIH_assoc-dom"/>
</dbReference>
<dbReference type="InterPro" id="IPR011992">
    <property type="entry name" value="EF-hand-dom_pair"/>
</dbReference>
<feature type="domain" description="MIR" evidence="18">
    <location>
        <begin position="107"/>
        <end position="161"/>
    </location>
</feature>
<dbReference type="WBParaSite" id="GPLIN_000038300">
    <property type="protein sequence ID" value="GPLIN_000038300"/>
    <property type="gene ID" value="GPLIN_000038300"/>
</dbReference>
<evidence type="ECO:0000256" key="9">
    <source>
        <dbReference type="ARBA" id="ARBA00022989"/>
    </source>
</evidence>
<reference evidence="19" key="1">
    <citation type="submission" date="2013-12" db="EMBL/GenBank/DDBJ databases">
        <authorList>
            <person name="Aslett M."/>
        </authorList>
    </citation>
    <scope>NUCLEOTIDE SEQUENCE [LARGE SCALE GENOMIC DNA]</scope>
    <source>
        <strain evidence="19">Lindley</strain>
    </source>
</reference>
<dbReference type="Proteomes" id="UP000050741">
    <property type="component" value="Unassembled WGS sequence"/>
</dbReference>
<dbReference type="Pfam" id="PF21119">
    <property type="entry name" value="RYDR_Jsol"/>
    <property type="match status" value="1"/>
</dbReference>
<keyword evidence="11" id="KW-0472">Membrane</keyword>
<reference evidence="20" key="3">
    <citation type="submission" date="2016-06" db="UniProtKB">
        <authorList>
            <consortium name="WormBaseParasite"/>
        </authorList>
    </citation>
    <scope>IDENTIFICATION</scope>
</reference>
<keyword evidence="5" id="KW-0812">Transmembrane</keyword>
<protein>
    <submittedName>
        <fullName evidence="20">Ryanodine receptor 44F</fullName>
    </submittedName>
</protein>
<dbReference type="GO" id="GO:0014808">
    <property type="term" value="P:release of sequestered calcium ion into cytosol by sarcoplasmic reticulum"/>
    <property type="evidence" value="ECO:0007669"/>
    <property type="project" value="TreeGrafter"/>
</dbReference>
<accession>A0A183BIF4</accession>
<dbReference type="Pfam" id="PF08454">
    <property type="entry name" value="RIH_assoc"/>
    <property type="match status" value="1"/>
</dbReference>
<dbReference type="PANTHER" id="PTHR46399">
    <property type="entry name" value="B30.2/SPRY DOMAIN-CONTAINING PROTEIN"/>
    <property type="match status" value="1"/>
</dbReference>
<evidence type="ECO:0000259" key="17">
    <source>
        <dbReference type="PROSITE" id="PS50222"/>
    </source>
</evidence>
<dbReference type="InterPro" id="IPR000699">
    <property type="entry name" value="RIH_dom"/>
</dbReference>
<dbReference type="CDD" id="cd12879">
    <property type="entry name" value="SPRY3_RyR"/>
    <property type="match status" value="1"/>
</dbReference>
<dbReference type="InterPro" id="IPR018247">
    <property type="entry name" value="EF_Hand_1_Ca_BS"/>
</dbReference>
<dbReference type="SMART" id="SM00054">
    <property type="entry name" value="EFh"/>
    <property type="match status" value="2"/>
</dbReference>
<feature type="region of interest" description="Disordered" evidence="15">
    <location>
        <begin position="1346"/>
        <end position="1415"/>
    </location>
</feature>
<keyword evidence="10" id="KW-0406">Ion transport</keyword>
<dbReference type="PROSITE" id="PS50222">
    <property type="entry name" value="EF_HAND_2"/>
    <property type="match status" value="1"/>
</dbReference>
<dbReference type="Gene3D" id="1.10.238.10">
    <property type="entry name" value="EF-hand"/>
    <property type="match status" value="1"/>
</dbReference>
<feature type="domain" description="B30.2/SPRY" evidence="16">
    <location>
        <begin position="1542"/>
        <end position="1761"/>
    </location>
</feature>
<dbReference type="GO" id="GO:0005219">
    <property type="term" value="F:ryanodine-sensitive calcium-release channel activity"/>
    <property type="evidence" value="ECO:0007669"/>
    <property type="project" value="InterPro"/>
</dbReference>
<evidence type="ECO:0000256" key="15">
    <source>
        <dbReference type="SAM" id="MobiDB-lite"/>
    </source>
</evidence>
<keyword evidence="2" id="KW-0813">Transport</keyword>
<evidence type="ECO:0000259" key="18">
    <source>
        <dbReference type="PROSITE" id="PS50919"/>
    </source>
</evidence>
<feature type="domain" description="B30.2/SPRY" evidence="16">
    <location>
        <begin position="603"/>
        <end position="824"/>
    </location>
</feature>
<evidence type="ECO:0000256" key="10">
    <source>
        <dbReference type="ARBA" id="ARBA00023065"/>
    </source>
</evidence>
<dbReference type="Pfam" id="PF02026">
    <property type="entry name" value="RyR"/>
    <property type="match status" value="3"/>
</dbReference>
<dbReference type="InterPro" id="IPR014821">
    <property type="entry name" value="Ins145_P3_rcpt"/>
</dbReference>
<dbReference type="InterPro" id="IPR016093">
    <property type="entry name" value="MIR_motif"/>
</dbReference>
<feature type="compositionally biased region" description="Basic and acidic residues" evidence="15">
    <location>
        <begin position="1461"/>
        <end position="1480"/>
    </location>
</feature>
<dbReference type="PRINTS" id="PR00795">
    <property type="entry name" value="RYANODINER"/>
</dbReference>
<dbReference type="SUPFAM" id="SSF49899">
    <property type="entry name" value="Concanavalin A-like lectins/glucanases"/>
    <property type="match status" value="2"/>
</dbReference>
<dbReference type="Gene3D" id="1.25.10.30">
    <property type="entry name" value="IP3 receptor type 1 binding core, RIH domain"/>
    <property type="match status" value="1"/>
</dbReference>
<feature type="domain" description="B30.2/SPRY" evidence="16">
    <location>
        <begin position="1037"/>
        <end position="1235"/>
    </location>
</feature>
<comment type="subcellular location">
    <subcellularLocation>
        <location evidence="1">Sarcoplasmic reticulum membrane</location>
        <topology evidence="1">Multi-pass membrane protein</topology>
    </subcellularLocation>
</comment>
<dbReference type="GO" id="GO:0005790">
    <property type="term" value="C:smooth endoplasmic reticulum"/>
    <property type="evidence" value="ECO:0007669"/>
    <property type="project" value="TreeGrafter"/>
</dbReference>
<dbReference type="Gene3D" id="2.80.10.50">
    <property type="match status" value="2"/>
</dbReference>
<dbReference type="InterPro" id="IPR002048">
    <property type="entry name" value="EF_hand_dom"/>
</dbReference>
<reference evidence="19" key="2">
    <citation type="submission" date="2014-05" db="EMBL/GenBank/DDBJ databases">
        <title>The genome and life-stage specific transcriptomes of Globodera pallida elucidate key aspects of plant parasitism by a cyst nematode.</title>
        <authorList>
            <person name="Cotton J.A."/>
            <person name="Lilley C.J."/>
            <person name="Jones L.M."/>
            <person name="Kikuchi T."/>
            <person name="Reid A.J."/>
            <person name="Thorpe P."/>
            <person name="Tsai I.J."/>
            <person name="Beasley H."/>
            <person name="Blok V."/>
            <person name="Cock P.J.A."/>
            <person name="Van den Akker S.E."/>
            <person name="Holroyd N."/>
            <person name="Hunt M."/>
            <person name="Mantelin S."/>
            <person name="Naghra H."/>
            <person name="Pain A."/>
            <person name="Palomares-Rius J.E."/>
            <person name="Zarowiecki M."/>
            <person name="Berriman M."/>
            <person name="Jones J.T."/>
            <person name="Urwin P.E."/>
        </authorList>
    </citation>
    <scope>NUCLEOTIDE SEQUENCE [LARGE SCALE GENOMIC DNA]</scope>
    <source>
        <strain evidence="19">Lindley</strain>
    </source>
</reference>
<dbReference type="GO" id="GO:0005509">
    <property type="term" value="F:calcium ion binding"/>
    <property type="evidence" value="ECO:0007669"/>
    <property type="project" value="InterPro"/>
</dbReference>
<dbReference type="InterPro" id="IPR003877">
    <property type="entry name" value="SPRY_dom"/>
</dbReference>
<dbReference type="InterPro" id="IPR035764">
    <property type="entry name" value="SPRY2_RyR"/>
</dbReference>
<dbReference type="SUPFAM" id="SSF82109">
    <property type="entry name" value="MIR domain"/>
    <property type="match status" value="2"/>
</dbReference>
<evidence type="ECO:0000256" key="2">
    <source>
        <dbReference type="ARBA" id="ARBA00022448"/>
    </source>
</evidence>
<dbReference type="InterPro" id="IPR043136">
    <property type="entry name" value="B30.2/SPRY_sf"/>
</dbReference>
<evidence type="ECO:0000256" key="4">
    <source>
        <dbReference type="ARBA" id="ARBA00022673"/>
    </source>
</evidence>
<dbReference type="CDD" id="cd12878">
    <property type="entry name" value="SPRY2_RyR"/>
    <property type="match status" value="1"/>
</dbReference>
<proteinExistence type="predicted"/>
<sequence length="3683" mass="416733">MGDKEESAGGEQDDVSFLRTGDIVCLTCLVSNNQRDGTGAESERVCLSSEGFGNRMCALESVSDNDFPPDIASCMLYIDNALSVRALQEMMSADSGEIKGSGGTGGHKTLLYGHAVQLKHVQSEMFLACLSSCSSNDKLAFDVGVQESNAGESCWWTIHPASKQRSEGEKVRAGDDVILVSVATERYLHMTSLGGEQWAALPTAVYRSHFMVIASFHQTLWNVTSVSSGSVRIRNMGSLFGNDVVRLFHGNDECLTIPENWSEYPSHNIIIYEGGAAVSQARSLWRIELIRTKWHGALVGYEQPFRVRHITTGRYLGVVEGINEKLVQLLHKERATYANSAFVLAQNKDPRKQMLDEKEEEGMGIAAIRYGETNAFIRHADREVWLTYQTLEVTKKGLGKVEEKKAIAHSEGHMDDCYTFFMALEEESMSARVIRKCSSVLNRFLKGIEGLQTEGEESVDWMRVDLQEVLKLMQDLIEYFAQPGDELDFESRQNRFRALRSRQDLFQAEGVLNMILDTIDKFSIMEAMPNFVGLIGEENQLMWEEISTYLYLLVAAMIKGNHSNCAQFAALLRLDWLFGRLSNPQSAEGILDVLYCVLTESPEALNMINEGHIRSVISLLEKVGRDPKVLDVLSSLCEGNGMAVRSSQNTITDYLLPGKDLLLQTQMRDYVASMMPNILVGVVDGSSLFKRWYFEAEVEHVEGSGAQRPYLRVGWANTVGFKPFPGPGDGWGCGGVGDDFYSYGFDGMNMFCAGKARQVGHRVLRKGDIVGCSLDLISSEIRFTFNGEPVYSLYKNFNTDGFFFPVMSLSAKVSCRFIFGRSHGRLKFGPPSSFSPIFEALNCPLTVQECLSFGDIAKTIFAGPSAVLHAIEPFVPLPVDTANIALPNFALEAHPRIAENLHELWAMRKVDLGWIYGEVRNEESKRHPCLTTFDRLPDTEKAYNINLALDTMRSIEALGWHLILDQPPTRLRPVRLPQSYAQPNGYKPQPLDTHEIELSESMQSLIEALARNTHNVWAKEKIKRGWTFGISELVDASQKRTPHLVPYDQVDERIKEANREAAAENIRSLQLFGIFLEAPILEHDDVAEKEMKSLRALTRTFRAESTYKVTSGKWYYEVEVLTEGFMKVGWMDVSAPPETSLGLDEFSYGFDGHLLKKWHQGADHYGREWKVGDVVGCFLDLNDRTISFSLNGELLLDPSGSEMAFDNVQPIDGYVPAMTLAAGQRDKFNFGQDSNSLKFFTTCGLQEGYEPFCVNMYRSMPFWYAKRLSRFEEIDERSKLDVQRLPATATMPPSLKLCQKTGSNDPSGGQEKARMEFIRLSLPVNCNRVFVKNKEKEELRARMEELQQRRNASMSSILKGKETDEERPRSRRSKPFLSSMRNPPEPIVSGAVPDDRRSQQTHKTSSFDSSHELLPNGATAALAKSSLLDMSVDERSSAVEKLRDMTSKEGKTKKSTGILGRIRERQQKNRDEGRRHQRTTEDFGELNTMKTLRSFDSTSVGGLSRTDGVLEGLEVPVMPSSGPGRQPTVKRRPSPLKKRFATTKKRQLLEPANSAYIARTQSVLAPMSSSTSAFMQQLEQQQKAETGAVAHRLSLGTGEEGGPVLDDVYAMQEMGDQVDEYYYGIRIFPGQDLSNVWVGWVTPQFHAYDKFFDANASVRKCRYAELDHHGITTDSIEYRNCYMLNAVELLNAVADVSNTKVSGLQIGCLIDTSMGELSFHAQGQDSGMKFKLEPGAMLYPAVFFVPTSTEIFQFELGRVRFTFPLSAAMFKSSARSIIPYFPPRLTIEKLCPIHWARMPNESLRASALKLSETRGWSVLCDDPVRTLMVYVPERDESVDILELIEKPDLLVFHARTLNLYCKLASHGNQKVAHQLCAHIDESQLTYAVKSPFLSGPMRQGLVNFLIAVHLKSHADARLSTAKEYVIPLVNDLRDKNVFNTGAEDQYPQVLGPVVSILPVMKYEAVQNNFGTRPNIGGNLADLRLLPPGLNFGRLREHVMGSLRMCVHNAVMSCRDFIGGDNLNHFEPILKLFDTLLVIGLIKDSDIIEVLRLVHPNSFTDTKSVKLHKGLADIDLAEGVKLQFVFILEHICDIQARHRIESLVSFCDGFVVELQQDQCKRYMDIKQTEMPPAEAAKRTKEFRCPPKEQAWTGDSSTVLNNELKVMKQKFAEHFHDSWAARKMEKGWVHGQLYSRKELTHPRLVPFSRLQDYEREFYRERCAECIRALLAWGYQFELVDHDATERANQSRILSGHSEKDFNPRPVDLSSMNLEKGMLQVAERMAENSHAFWARKVFGDMADNNAQYSSMPLALVPWDLLTDFERRKDRFRAQEVLKFFQYHGYRLNSTAETDQTQAVERVKGEGGERSSVEKRFAYNLLEKLLAYLEQANVRMKSLKPSHELTRRNSFRREGRDVKFFEKVVLPLMFAYFNAHKQYFMASSSIVQTGTASNREKEMVASLFCRLAALLRIKNHAFGSVAKITVRCLQGLTQALDVRTLVKTNSDIVRTGLLIFFNNCADDLFLAVNELKEGGQYSLLRGENLKSWVSMEFAFQMIIPVLTTMYLHLAKNHFGTELLLDDIQAACYKILDSLYMVSRLANTCAARLNIQLEVEKHRAALGQCLSAFSACFPVAFLEAEFNSNNKLSVLAKTSDQSVQVQEMLQNLSQHIPLLDKLLQDIEQCATKSVLYADQPTSFDVDLPLMCSYLAYWWQQGAEAPSRSLLQITQVTAEHINRVFCSLLTMMKDHVGRENAPWLCRAHFSAVPLIQYVTCDPVREHMLPVAEHLRKMAEKAFADEERMRTHPDEADDATIAEDNARLVRDVYAFFPIMMKFTDLHRAKWLKVPSWESDGIYENVAVIFRIWSLSQHFKREELNYMAQFEDGDGSLSSMGAEMKTGKAAIAERKKRRREGQVRRDKHANSIVIACLKRLLPVGLNVFGGRELDIVQQSKERFLAKENEEKVREFIRSRLTVPVRTDPTDKNAWQLSLYRKIGKSQMRGKEEMSQEAVVDKIANMAKVVAILHTVTSRLEKEDRWKKVLTLQRKRMAISLITASHLYRLEKHRGINYFLPVFSQNWLNDEDVDADRLVPDICNDAVGDAVVEPPASAAVAVRVVEDESGGLKIEDGPPTARQDRSVPDALRQLILCFQRAATSEESGQAISTNDDKSVKLFIRYADVMCRSVHIGQDTDEGALDDDNEVDQAEKEEMAQTLRAEQGVLANRGAAIMVLMYLSAANGEPSKMVAQTLQLGIHLLSGGNKNIQKTMLNYLQLKKDVRFFTSLSGLMNKCSVLNLEMFERQIKAEGLGMGAALAAGEHQNLNDAPFTCSLFRFMQLTCEGHNLDFQNYLRTQPGHTTSVNLINSTVDYLLRLQESVMDFYWHYSSKEVIDENGKEYFLRAIQVCSQGPCVGNQMTLANSRLWDAINGFFFLFAHMMEKLYKNSTQLELLREFLNLQKDMVVLMLSMLEGNVLNGPIGKQMVDALVESQQCVEMILKFSDMFLKLKDLTTSQAFQDFDTNRDGWISPKEFQRAMEAQKMYSVEEITYLMMCTDVNNDGKIDYMEFTERFHNPARDIGFNLAVLLTNLKEHITNDPRLEKIVEKAGSLLDYFDPFLGRIEIMGSSKKVEKIYFEIQESWLEQWCKQQIRDSKNAFLFNVLQDDGGDQGKLEAFINFCEDTIFEVTEKQTA</sequence>
<dbReference type="SMART" id="SM00449">
    <property type="entry name" value="SPRY"/>
    <property type="match status" value="3"/>
</dbReference>
<dbReference type="FunFam" id="1.10.490.160:FF:000006">
    <property type="entry name" value="Protein CBR-LIPL-6"/>
    <property type="match status" value="1"/>
</dbReference>
<keyword evidence="3" id="KW-0109">Calcium transport</keyword>
<evidence type="ECO:0000313" key="20">
    <source>
        <dbReference type="WBParaSite" id="GPLIN_000038300"/>
    </source>
</evidence>
<dbReference type="InterPro" id="IPR003032">
    <property type="entry name" value="Ryanodine_rcpt"/>
</dbReference>
<dbReference type="Pfam" id="PF01365">
    <property type="entry name" value="RYDR_ITPR"/>
    <property type="match status" value="1"/>
</dbReference>
<dbReference type="FunFam" id="2.80.10.50:FF:000022">
    <property type="entry name" value="Ryanodine receptor, isoform E"/>
    <property type="match status" value="1"/>
</dbReference>
<dbReference type="PROSITE" id="PS00018">
    <property type="entry name" value="EF_HAND_1"/>
    <property type="match status" value="2"/>
</dbReference>
<dbReference type="InterPro" id="IPR048581">
    <property type="entry name" value="RYDR_Jsol"/>
</dbReference>
<name>A0A183BIF4_GLOPA</name>
<dbReference type="FunFam" id="2.80.10.50:FF:000021">
    <property type="entry name" value="Ryanodine receptor, isoform F"/>
    <property type="match status" value="1"/>
</dbReference>
<dbReference type="CDD" id="cd00051">
    <property type="entry name" value="EFh"/>
    <property type="match status" value="1"/>
</dbReference>
<dbReference type="InterPro" id="IPR035762">
    <property type="entry name" value="SPRY3_RyR"/>
</dbReference>
<keyword evidence="7" id="KW-0106">Calcium</keyword>
<evidence type="ECO:0000256" key="8">
    <source>
        <dbReference type="ARBA" id="ARBA00022951"/>
    </source>
</evidence>
<feature type="compositionally biased region" description="Basic and acidic residues" evidence="15">
    <location>
        <begin position="1441"/>
        <end position="1452"/>
    </location>
</feature>
<dbReference type="CDD" id="cd23278">
    <property type="entry name" value="beta-trefoil_MIR_RyR"/>
    <property type="match status" value="1"/>
</dbReference>
<feature type="region of interest" description="Disordered" evidence="15">
    <location>
        <begin position="1515"/>
        <end position="1536"/>
    </location>
</feature>
<dbReference type="PANTHER" id="PTHR46399:SF8">
    <property type="entry name" value="B30.2_SPRY DOMAIN-CONTAINING PROTEIN"/>
    <property type="match status" value="1"/>
</dbReference>
<keyword evidence="6" id="KW-0677">Repeat</keyword>
<dbReference type="FunFam" id="1.10.238.10:FF:000132">
    <property type="entry name" value="Ryanodine receptor 44F"/>
    <property type="match status" value="1"/>
</dbReference>
<dbReference type="GO" id="GO:0042383">
    <property type="term" value="C:sarcolemma"/>
    <property type="evidence" value="ECO:0007669"/>
    <property type="project" value="TreeGrafter"/>
</dbReference>
<keyword evidence="19" id="KW-1185">Reference proteome</keyword>
<keyword evidence="4" id="KW-0107">Calcium channel</keyword>
<dbReference type="FunFam" id="1.10.490.160:FF:000003">
    <property type="entry name" value="Ryanodine receptor, isoform E"/>
    <property type="match status" value="1"/>
</dbReference>
<evidence type="ECO:0000313" key="19">
    <source>
        <dbReference type="Proteomes" id="UP000050741"/>
    </source>
</evidence>
<evidence type="ECO:0000259" key="16">
    <source>
        <dbReference type="PROSITE" id="PS50188"/>
    </source>
</evidence>
<dbReference type="GO" id="GO:0033017">
    <property type="term" value="C:sarcoplasmic reticulum membrane"/>
    <property type="evidence" value="ECO:0007669"/>
    <property type="project" value="UniProtKB-SubCell"/>
</dbReference>
<keyword evidence="9" id="KW-1133">Transmembrane helix</keyword>
<dbReference type="PROSITE" id="PS50188">
    <property type="entry name" value="B302_SPRY"/>
    <property type="match status" value="3"/>
</dbReference>
<dbReference type="Pfam" id="PF13499">
    <property type="entry name" value="EF-hand_7"/>
    <property type="match status" value="1"/>
</dbReference>
<evidence type="ECO:0000256" key="11">
    <source>
        <dbReference type="ARBA" id="ARBA00023136"/>
    </source>
</evidence>
<dbReference type="GO" id="GO:0034704">
    <property type="term" value="C:calcium channel complex"/>
    <property type="evidence" value="ECO:0007669"/>
    <property type="project" value="TreeGrafter"/>
</dbReference>